<organism evidence="3 4">
    <name type="scientific">Lentibacillus halodurans</name>
    <dbReference type="NCBI Taxonomy" id="237679"/>
    <lineage>
        <taxon>Bacteria</taxon>
        <taxon>Bacillati</taxon>
        <taxon>Bacillota</taxon>
        <taxon>Bacilli</taxon>
        <taxon>Bacillales</taxon>
        <taxon>Bacillaceae</taxon>
        <taxon>Lentibacillus</taxon>
    </lineage>
</organism>
<accession>A0A1I0VB28</accession>
<sequence>MLRWILIGVLTLGIAGVGFWGYQEHQEKNAVLIQAENNYQRAFHELSYHMDLLHDKIGTALAMNSKERLSPQMVEIWRLTSEAISDVGQLPLSLMPFNKTEEFLANIGDFTYQTSVRDLQEEPLNDKEVNTLQNLYEQSGELKDELRQVQHTVLDENLRWMDVQLALATQDEQSDNTIVDGFETVEKKVKGYAESNTDSALTGTSSEEHEYQNLTGETINQEEAVKRGQELFNVENANNLNVTESGKGADVPIYSISYQNGNKNGYLDITKQGGHPLTLLVNRDVQEQGISLNEGLEKAKDYLEQYNFEDMDVFTSNQFDNVGVYSFLYNQDDVRIYSDAIELKVALDDGELLGLTARNYFMNHKERDIPEPELSIEEAKEEVNPEVQINEEHMAVIDNDIGEEVFVYEFLGVLDNETYRIFINAMDGTEEKVEKLDGTEINYASIS</sequence>
<name>A0A1I0VB28_9BACI</name>
<dbReference type="GO" id="GO:0009847">
    <property type="term" value="P:spore germination"/>
    <property type="evidence" value="ECO:0007669"/>
    <property type="project" value="InterPro"/>
</dbReference>
<dbReference type="Pfam" id="PF20769">
    <property type="entry name" value="YPEB_N"/>
    <property type="match status" value="1"/>
</dbReference>
<keyword evidence="4" id="KW-1185">Reference proteome</keyword>
<feature type="domain" description="Sporulation protein YpeB PepSY1 and PepSY2" evidence="1">
    <location>
        <begin position="180"/>
        <end position="370"/>
    </location>
</feature>
<dbReference type="Pfam" id="PF14620">
    <property type="entry name" value="YPEB_PepSY1-2"/>
    <property type="match status" value="1"/>
</dbReference>
<protein>
    <submittedName>
        <fullName evidence="3">Spore germination protein</fullName>
    </submittedName>
</protein>
<dbReference type="InterPro" id="IPR048402">
    <property type="entry name" value="YpeB_N"/>
</dbReference>
<dbReference type="OrthoDB" id="2372097at2"/>
<gene>
    <name evidence="3" type="ORF">SAMN04488072_101299</name>
</gene>
<dbReference type="Proteomes" id="UP000198642">
    <property type="component" value="Unassembled WGS sequence"/>
</dbReference>
<evidence type="ECO:0000313" key="4">
    <source>
        <dbReference type="Proteomes" id="UP000198642"/>
    </source>
</evidence>
<dbReference type="NCBIfam" id="TIGR02889">
    <property type="entry name" value="spore_YpeB"/>
    <property type="match status" value="1"/>
</dbReference>
<feature type="domain" description="Sporulation protein YpeB N-terminal" evidence="2">
    <location>
        <begin position="27"/>
        <end position="162"/>
    </location>
</feature>
<proteinExistence type="predicted"/>
<dbReference type="STRING" id="237679.SAMN04488072_101299"/>
<dbReference type="AlphaFoldDB" id="A0A1I0VB28"/>
<dbReference type="InterPro" id="IPR014239">
    <property type="entry name" value="YpeB_PepSY1-2"/>
</dbReference>
<dbReference type="EMBL" id="FOJW01000001">
    <property type="protein sequence ID" value="SFA73458.1"/>
    <property type="molecule type" value="Genomic_DNA"/>
</dbReference>
<reference evidence="3 4" key="1">
    <citation type="submission" date="2016-10" db="EMBL/GenBank/DDBJ databases">
        <authorList>
            <person name="de Groot N.N."/>
        </authorList>
    </citation>
    <scope>NUCLEOTIDE SEQUENCE [LARGE SCALE GENOMIC DNA]</scope>
    <source>
        <strain evidence="3 4">CGMCC 1.3702</strain>
    </source>
</reference>
<evidence type="ECO:0000259" key="1">
    <source>
        <dbReference type="Pfam" id="PF14620"/>
    </source>
</evidence>
<evidence type="ECO:0000313" key="3">
    <source>
        <dbReference type="EMBL" id="SFA73458.1"/>
    </source>
</evidence>
<evidence type="ECO:0000259" key="2">
    <source>
        <dbReference type="Pfam" id="PF20769"/>
    </source>
</evidence>
<dbReference type="RefSeq" id="WP_090232532.1">
    <property type="nucleotide sequence ID" value="NZ_FOJW01000001.1"/>
</dbReference>